<reference key="2">
    <citation type="submission" date="2011-08" db="EMBL/GenBank/DDBJ databases">
        <title>Genome sequence of Naumovozyma castellii.</title>
        <authorList>
            <person name="Gordon J.L."/>
            <person name="Armisen D."/>
            <person name="Proux-Wera E."/>
            <person name="OhEigeartaigh S.S."/>
            <person name="Byrne K.P."/>
            <person name="Wolfe K.H."/>
        </authorList>
    </citation>
    <scope>NUCLEOTIDE SEQUENCE</scope>
    <source>
        <strain>Type strain:CBS 4309</strain>
    </source>
</reference>
<dbReference type="GO" id="GO:0000987">
    <property type="term" value="F:cis-regulatory region sequence-specific DNA binding"/>
    <property type="evidence" value="ECO:0007669"/>
    <property type="project" value="EnsemblFungi"/>
</dbReference>
<keyword evidence="8" id="KW-0812">Transmembrane</keyword>
<feature type="compositionally biased region" description="Polar residues" evidence="7">
    <location>
        <begin position="97"/>
        <end position="108"/>
    </location>
</feature>
<reference evidence="10 11" key="1">
    <citation type="journal article" date="2011" name="Proc. Natl. Acad. Sci. U.S.A.">
        <title>Evolutionary erosion of yeast sex chromosomes by mating-type switching accidents.</title>
        <authorList>
            <person name="Gordon J.L."/>
            <person name="Armisen D."/>
            <person name="Proux-Wera E."/>
            <person name="Oheigeartaigh S.S."/>
            <person name="Byrne K.P."/>
            <person name="Wolfe K.H."/>
        </authorList>
    </citation>
    <scope>NUCLEOTIDE SEQUENCE [LARGE SCALE GENOMIC DNA]</scope>
    <source>
        <strain evidence="11">ATCC 76901 / BCRC 22586 / CBS 4309 / NBRC 1992 / NRRL Y-12630</strain>
    </source>
</reference>
<evidence type="ECO:0000259" key="9">
    <source>
        <dbReference type="PROSITE" id="PS50066"/>
    </source>
</evidence>
<keyword evidence="11" id="KW-1185">Reference proteome</keyword>
<evidence type="ECO:0000256" key="5">
    <source>
        <dbReference type="ARBA" id="ARBA00023163"/>
    </source>
</evidence>
<feature type="compositionally biased region" description="Acidic residues" evidence="7">
    <location>
        <begin position="74"/>
        <end position="96"/>
    </location>
</feature>
<comment type="subcellular location">
    <subcellularLocation>
        <location evidence="1">Nucleus</location>
    </subcellularLocation>
</comment>
<evidence type="ECO:0000313" key="10">
    <source>
        <dbReference type="EMBL" id="CCC67854.1"/>
    </source>
</evidence>
<dbReference type="HOGENOM" id="CLU_1289242_0_0_1"/>
<keyword evidence="8" id="KW-1133">Transmembrane helix</keyword>
<keyword evidence="8" id="KW-0472">Membrane</keyword>
<dbReference type="GO" id="GO:0000981">
    <property type="term" value="F:DNA-binding transcription factor activity, RNA polymerase II-specific"/>
    <property type="evidence" value="ECO:0007669"/>
    <property type="project" value="InterPro"/>
</dbReference>
<dbReference type="Pfam" id="PF00319">
    <property type="entry name" value="SRF-TF"/>
    <property type="match status" value="1"/>
</dbReference>
<dbReference type="EMBL" id="HE576752">
    <property type="protein sequence ID" value="CCC67854.1"/>
    <property type="molecule type" value="Genomic_DNA"/>
</dbReference>
<dbReference type="InterPro" id="IPR050142">
    <property type="entry name" value="MADS-box/MEF2_TF"/>
</dbReference>
<feature type="compositionally biased region" description="Basic and acidic residues" evidence="7">
    <location>
        <begin position="17"/>
        <end position="26"/>
    </location>
</feature>
<dbReference type="InterPro" id="IPR033897">
    <property type="entry name" value="SRF-like_MADS-box"/>
</dbReference>
<dbReference type="PROSITE" id="PS50066">
    <property type="entry name" value="MADS_BOX_2"/>
    <property type="match status" value="1"/>
</dbReference>
<keyword evidence="5" id="KW-0804">Transcription</keyword>
<dbReference type="GO" id="GO:1900081">
    <property type="term" value="P:regulation of arginine catabolic process"/>
    <property type="evidence" value="ECO:0007669"/>
    <property type="project" value="EnsemblFungi"/>
</dbReference>
<name>G0V8Q5_NAUCA</name>
<dbReference type="FunFam" id="3.40.1810.10:FF:000002">
    <property type="entry name" value="Serum response factor b"/>
    <property type="match status" value="1"/>
</dbReference>
<gene>
    <name evidence="10" type="primary">NCAS0A12960</name>
    <name evidence="10" type="ordered locus">NCAS_0A12960</name>
</gene>
<dbReference type="PROSITE" id="PS00350">
    <property type="entry name" value="MADS_BOX_1"/>
    <property type="match status" value="1"/>
</dbReference>
<dbReference type="GO" id="GO:0045944">
    <property type="term" value="P:positive regulation of transcription by RNA polymerase II"/>
    <property type="evidence" value="ECO:0007669"/>
    <property type="project" value="EnsemblFungi"/>
</dbReference>
<evidence type="ECO:0000256" key="2">
    <source>
        <dbReference type="ARBA" id="ARBA00022503"/>
    </source>
</evidence>
<evidence type="ECO:0000256" key="4">
    <source>
        <dbReference type="ARBA" id="ARBA00023125"/>
    </source>
</evidence>
<dbReference type="AlphaFoldDB" id="G0V8Q5"/>
<evidence type="ECO:0000256" key="1">
    <source>
        <dbReference type="ARBA" id="ARBA00004123"/>
    </source>
</evidence>
<dbReference type="GO" id="GO:0006525">
    <property type="term" value="P:arginine metabolic process"/>
    <property type="evidence" value="ECO:0007669"/>
    <property type="project" value="UniProtKB-KW"/>
</dbReference>
<protein>
    <recommendedName>
        <fullName evidence="9">MADS-box domain-containing protein</fullName>
    </recommendedName>
</protein>
<dbReference type="GO" id="GO:1900079">
    <property type="term" value="P:regulation of arginine biosynthetic process"/>
    <property type="evidence" value="ECO:0007669"/>
    <property type="project" value="EnsemblFungi"/>
</dbReference>
<accession>G0V8Q5</accession>
<feature type="region of interest" description="Disordered" evidence="7">
    <location>
        <begin position="17"/>
        <end position="122"/>
    </location>
</feature>
<keyword evidence="4" id="KW-0238">DNA-binding</keyword>
<evidence type="ECO:0000313" key="11">
    <source>
        <dbReference type="Proteomes" id="UP000001640"/>
    </source>
</evidence>
<dbReference type="PRINTS" id="PR00404">
    <property type="entry name" value="MADSDOMAIN"/>
</dbReference>
<dbReference type="InterPro" id="IPR002100">
    <property type="entry name" value="TF_MADSbox"/>
</dbReference>
<dbReference type="Gene3D" id="3.40.1810.10">
    <property type="entry name" value="Transcription factor, MADS-box"/>
    <property type="match status" value="1"/>
</dbReference>
<dbReference type="GO" id="GO:0046983">
    <property type="term" value="F:protein dimerization activity"/>
    <property type="evidence" value="ECO:0007669"/>
    <property type="project" value="InterPro"/>
</dbReference>
<dbReference type="SUPFAM" id="SSF55455">
    <property type="entry name" value="SRF-like"/>
    <property type="match status" value="1"/>
</dbReference>
<dbReference type="GO" id="GO:0005634">
    <property type="term" value="C:nucleus"/>
    <property type="evidence" value="ECO:0007669"/>
    <property type="project" value="UniProtKB-SubCell"/>
</dbReference>
<dbReference type="GeneID" id="96901332"/>
<proteinExistence type="predicted"/>
<dbReference type="RefSeq" id="XP_003674234.1">
    <property type="nucleotide sequence ID" value="XM_003674186.1"/>
</dbReference>
<evidence type="ECO:0000256" key="3">
    <source>
        <dbReference type="ARBA" id="ARBA00023015"/>
    </source>
</evidence>
<dbReference type="OrthoDB" id="2284405at2759"/>
<keyword evidence="6" id="KW-0539">Nucleus</keyword>
<dbReference type="InParanoid" id="G0V8Q5"/>
<feature type="domain" description="MADS-box" evidence="9">
    <location>
        <begin position="118"/>
        <end position="178"/>
    </location>
</feature>
<sequence length="214" mass="23718">MEINQLTRGSKVKIVEQNESDRRIAEAPKVPGKIAATTQAVSDDEGDLECGEDEDDEEEEDTLNLNREELAIDVGEDDEEEEEGDEEEDLELEEETTPSLRNTPTGDASDQLGGSPDSMRQRIPIKYIENKTRRHVTFAKRRHGIMKKAYELSVLTGANVLLLILSGSGLVYTFSTPKLEPVIRDEEGKGLIRACLNGPDGDSAAIFYPPNELE</sequence>
<feature type="transmembrane region" description="Helical" evidence="8">
    <location>
        <begin position="149"/>
        <end position="172"/>
    </location>
</feature>
<dbReference type="PANTHER" id="PTHR48019">
    <property type="entry name" value="SERUM RESPONSE FACTOR HOMOLOG"/>
    <property type="match status" value="1"/>
</dbReference>
<dbReference type="eggNOG" id="KOG0015">
    <property type="taxonomic scope" value="Eukaryota"/>
</dbReference>
<organism evidence="10 11">
    <name type="scientific">Naumovozyma castellii</name>
    <name type="common">Yeast</name>
    <name type="synonym">Saccharomyces castellii</name>
    <dbReference type="NCBI Taxonomy" id="27288"/>
    <lineage>
        <taxon>Eukaryota</taxon>
        <taxon>Fungi</taxon>
        <taxon>Dikarya</taxon>
        <taxon>Ascomycota</taxon>
        <taxon>Saccharomycotina</taxon>
        <taxon>Saccharomycetes</taxon>
        <taxon>Saccharomycetales</taxon>
        <taxon>Saccharomycetaceae</taxon>
        <taxon>Naumovozyma</taxon>
    </lineage>
</organism>
<dbReference type="CDD" id="cd00266">
    <property type="entry name" value="MADS_SRF_like"/>
    <property type="match status" value="1"/>
</dbReference>
<dbReference type="KEGG" id="ncs:NCAS_0A12960"/>
<keyword evidence="3" id="KW-0805">Transcription regulation</keyword>
<dbReference type="InterPro" id="IPR036879">
    <property type="entry name" value="TF_MADSbox_sf"/>
</dbReference>
<evidence type="ECO:0000256" key="8">
    <source>
        <dbReference type="SAM" id="Phobius"/>
    </source>
</evidence>
<dbReference type="Proteomes" id="UP000001640">
    <property type="component" value="Chromosome 1"/>
</dbReference>
<feature type="compositionally biased region" description="Acidic residues" evidence="7">
    <location>
        <begin position="42"/>
        <end position="62"/>
    </location>
</feature>
<evidence type="ECO:0000256" key="7">
    <source>
        <dbReference type="SAM" id="MobiDB-lite"/>
    </source>
</evidence>
<dbReference type="SMART" id="SM00432">
    <property type="entry name" value="MADS"/>
    <property type="match status" value="1"/>
</dbReference>
<dbReference type="STRING" id="1064592.G0V8Q5"/>
<evidence type="ECO:0000256" key="6">
    <source>
        <dbReference type="ARBA" id="ARBA00023242"/>
    </source>
</evidence>
<keyword evidence="2" id="KW-0056">Arginine metabolism</keyword>